<gene>
    <name evidence="1" type="ORF">PDIGIT_LOCUS9824</name>
</gene>
<organism evidence="1 2">
    <name type="scientific">Periconia digitata</name>
    <dbReference type="NCBI Taxonomy" id="1303443"/>
    <lineage>
        <taxon>Eukaryota</taxon>
        <taxon>Fungi</taxon>
        <taxon>Dikarya</taxon>
        <taxon>Ascomycota</taxon>
        <taxon>Pezizomycotina</taxon>
        <taxon>Dothideomycetes</taxon>
        <taxon>Pleosporomycetidae</taxon>
        <taxon>Pleosporales</taxon>
        <taxon>Massarineae</taxon>
        <taxon>Periconiaceae</taxon>
        <taxon>Periconia</taxon>
    </lineage>
</organism>
<keyword evidence="2" id="KW-1185">Reference proteome</keyword>
<reference evidence="1" key="1">
    <citation type="submission" date="2023-01" db="EMBL/GenBank/DDBJ databases">
        <authorList>
            <person name="Van Ghelder C."/>
            <person name="Rancurel C."/>
        </authorList>
    </citation>
    <scope>NUCLEOTIDE SEQUENCE</scope>
    <source>
        <strain evidence="1">CNCM I-4278</strain>
    </source>
</reference>
<comment type="caution">
    <text evidence="1">The sequence shown here is derived from an EMBL/GenBank/DDBJ whole genome shotgun (WGS) entry which is preliminary data.</text>
</comment>
<dbReference type="Proteomes" id="UP001152607">
    <property type="component" value="Unassembled WGS sequence"/>
</dbReference>
<sequence length="71" mass="7710">MVPLQGSLFAKACRICNLLGTVENSKEYSHPRRSVGDHGSGQRCLLATARRFKGRGLLGGHACRRTAQARS</sequence>
<dbReference type="AlphaFoldDB" id="A0A9W4UM20"/>
<name>A0A9W4UM20_9PLEO</name>
<protein>
    <submittedName>
        <fullName evidence="1">Uncharacterized protein</fullName>
    </submittedName>
</protein>
<accession>A0A9W4UM20</accession>
<evidence type="ECO:0000313" key="1">
    <source>
        <dbReference type="EMBL" id="CAI6336718.1"/>
    </source>
</evidence>
<evidence type="ECO:0000313" key="2">
    <source>
        <dbReference type="Proteomes" id="UP001152607"/>
    </source>
</evidence>
<proteinExistence type="predicted"/>
<dbReference type="EMBL" id="CAOQHR010000006">
    <property type="protein sequence ID" value="CAI6336718.1"/>
    <property type="molecule type" value="Genomic_DNA"/>
</dbReference>